<evidence type="ECO:0000313" key="2">
    <source>
        <dbReference type="EMBL" id="MCW7503885.1"/>
    </source>
</evidence>
<gene>
    <name evidence="2" type="ORF">ND855_07095</name>
</gene>
<proteinExistence type="predicted"/>
<dbReference type="EMBL" id="JAMQPR010000001">
    <property type="protein sequence ID" value="MCW7503885.1"/>
    <property type="molecule type" value="Genomic_DNA"/>
</dbReference>
<comment type="caution">
    <text evidence="2">The sequence shown here is derived from an EMBL/GenBank/DDBJ whole genome shotgun (WGS) entry which is preliminary data.</text>
</comment>
<keyword evidence="3" id="KW-1185">Reference proteome</keyword>
<dbReference type="Pfam" id="PF09250">
    <property type="entry name" value="Prim-Pol"/>
    <property type="match status" value="1"/>
</dbReference>
<dbReference type="SUPFAM" id="SSF56747">
    <property type="entry name" value="Prim-pol domain"/>
    <property type="match status" value="1"/>
</dbReference>
<dbReference type="Proteomes" id="UP001208794">
    <property type="component" value="Unassembled WGS sequence"/>
</dbReference>
<dbReference type="InterPro" id="IPR015330">
    <property type="entry name" value="DNA_primase/pol_bifunc_N"/>
</dbReference>
<evidence type="ECO:0000313" key="3">
    <source>
        <dbReference type="Proteomes" id="UP001208794"/>
    </source>
</evidence>
<sequence length="720" mass="83228">MTFQEELTQNGDLSPYIGELAKIKDKLLFVPVKNEAKHHFLANWEASGRFGEGKRVSDLDQGQILEMVEGAEVQNWGLVIGRCENLFVIDIDNYDLTIRKLETLSKISKSFADKYEKYKELISQTYTIKSQSGGRHHYFLFEGVGEYKRSLKKNILVAEHLDGNQNLISEYESIIGGANPSVIDTDFLIGKQLVLLPFSVIEDPITGKRKSYSIENNFEVKKLTIEEFGALLLFFNGVKKKEEKRDRVKKLKEPTPKIKKIKLENSLGSKVAIKLHSRKWYELTDAELETYDREIKFISHLRLLQGWQDNGLVISREFEVLTNKSLSEAELKEGCGGRRTPVECSWIRKLFFFGVSRKSIVKFARDNFNIYTHSYSDPSFIESFYDKLEDGKEVYSGIDMDLYESIQLIHQFDLKRLFGGSQSSCRIVLESLYSLGILNSNYKLKFLSNGILSIASRVVISEKTVRKAFRRLIESEVIHVSYAKKDGKNQYINQVRLLSKDELETKLLELCDKDSRGILTPFTIESRIPLHKLKGVGKTGEEIYLRIKSIGEVKASDIYSILPNITNKNKIKVIKRRVKLLWDYGFLVLNSNATLSVSDKPMSDCVKIIETENIERKRKLISDPIDKQFERLMHVKKSWKVQKKVNKINDLNMEILNRFVVSKEEIIQLRSKLLDLMSNFTQETEYDPYYIFKFDPAEPLFQIHQSLDILKKLPETESVM</sequence>
<feature type="domain" description="DNA primase/polymerase bifunctional N-terminal" evidence="1">
    <location>
        <begin position="30"/>
        <end position="140"/>
    </location>
</feature>
<dbReference type="RefSeq" id="WP_265357760.1">
    <property type="nucleotide sequence ID" value="NZ_JAMQPR010000001.1"/>
</dbReference>
<evidence type="ECO:0000259" key="1">
    <source>
        <dbReference type="Pfam" id="PF09250"/>
    </source>
</evidence>
<name>A0ABT3M673_9LEPT</name>
<reference evidence="2 3" key="1">
    <citation type="submission" date="2022-06" db="EMBL/GenBank/DDBJ databases">
        <title>Leptospira isolates from biofilms formed at urban environments.</title>
        <authorList>
            <person name="Ribeiro P.S."/>
            <person name="Sousa T."/>
            <person name="Carvalho N."/>
            <person name="Aburjaile F."/>
            <person name="Neves F."/>
            <person name="Oliveira D."/>
            <person name="Blanco L."/>
            <person name="Lima J."/>
            <person name="Costa F."/>
            <person name="Brenig B."/>
            <person name="Soares S."/>
            <person name="Ramos R."/>
            <person name="Goes-Neto A."/>
            <person name="Matiuzzi M."/>
            <person name="Azevedo V."/>
            <person name="Ristow P."/>
        </authorList>
    </citation>
    <scope>NUCLEOTIDE SEQUENCE [LARGE SCALE GENOMIC DNA]</scope>
    <source>
        <strain evidence="2 3">VSF14</strain>
    </source>
</reference>
<organism evidence="2 3">
    <name type="scientific">Leptospira paudalimensis</name>
    <dbReference type="NCBI Taxonomy" id="2950024"/>
    <lineage>
        <taxon>Bacteria</taxon>
        <taxon>Pseudomonadati</taxon>
        <taxon>Spirochaetota</taxon>
        <taxon>Spirochaetia</taxon>
        <taxon>Leptospirales</taxon>
        <taxon>Leptospiraceae</taxon>
        <taxon>Leptospira</taxon>
    </lineage>
</organism>
<accession>A0ABT3M673</accession>
<protein>
    <submittedName>
        <fullName evidence="2">Bifunctional DNA primase/polymerase</fullName>
    </submittedName>
</protein>